<dbReference type="AlphaFoldDB" id="A0A8H4QZ90"/>
<feature type="compositionally biased region" description="Low complexity" evidence="1">
    <location>
        <begin position="102"/>
        <end position="116"/>
    </location>
</feature>
<name>A0A8H4QZ90_9HELO</name>
<gene>
    <name evidence="2" type="ORF">G7Y89_g14849</name>
</gene>
<dbReference type="Proteomes" id="UP000566819">
    <property type="component" value="Unassembled WGS sequence"/>
</dbReference>
<reference evidence="2 3" key="1">
    <citation type="submission" date="2020-03" db="EMBL/GenBank/DDBJ databases">
        <title>Draft Genome Sequence of Cudoniella acicularis.</title>
        <authorList>
            <person name="Buettner E."/>
            <person name="Kellner H."/>
        </authorList>
    </citation>
    <scope>NUCLEOTIDE SEQUENCE [LARGE SCALE GENOMIC DNA]</scope>
    <source>
        <strain evidence="2 3">DSM 108380</strain>
    </source>
</reference>
<sequence>MAANFSIIEALDTLCTSVPQWHTRLDELNGQIAQRQIELARLEENERPPTRSIKNQGSTESLRPKDGDDNPFASMNDNADGIQMNPFATPKLDQNECPGNCRPSSSSRVTRAAAVTTPPPTKANSNPRASGTLTRQLSHTTPPTQRSPNVLRKRKTESLASGESIAPKYRTRSMIIVYYDSAVQTAFEELCKFVSASRNSMRKGKMAVKMAEMKRAAELEVAAEENENDDDEDEDDNGLNNMLTSNGNLAQRNVPIGRQGQSVPGRGDMDGAAPTPQLKFVSTRQMGPPRDLFNKSATMGSTLSLGLLRGYNNRRGGNDAPDIFDELDKGLEWCQSQCEHAAHQFLRDGECGTEIANIKRKLSEVKEKAEKEMERLKAEEATNLSVKAPAPEETKSRELKRPQVRREFGSNNPRDLEVDDMEVDDEAVDIDIELPSKLVFKRSRDIANR</sequence>
<feature type="compositionally biased region" description="Basic and acidic residues" evidence="1">
    <location>
        <begin position="390"/>
        <end position="408"/>
    </location>
</feature>
<feature type="compositionally biased region" description="Polar residues" evidence="1">
    <location>
        <begin position="52"/>
        <end position="61"/>
    </location>
</feature>
<evidence type="ECO:0000313" key="2">
    <source>
        <dbReference type="EMBL" id="KAF4618997.1"/>
    </source>
</evidence>
<feature type="region of interest" description="Disordered" evidence="1">
    <location>
        <begin position="220"/>
        <end position="252"/>
    </location>
</feature>
<dbReference type="OrthoDB" id="3886346at2759"/>
<accession>A0A8H4QZ90</accession>
<feature type="compositionally biased region" description="Acidic residues" evidence="1">
    <location>
        <begin position="221"/>
        <end position="237"/>
    </location>
</feature>
<feature type="region of interest" description="Disordered" evidence="1">
    <location>
        <begin position="41"/>
        <end position="162"/>
    </location>
</feature>
<protein>
    <submittedName>
        <fullName evidence="2">Uncharacterized protein</fullName>
    </submittedName>
</protein>
<organism evidence="2 3">
    <name type="scientific">Cudoniella acicularis</name>
    <dbReference type="NCBI Taxonomy" id="354080"/>
    <lineage>
        <taxon>Eukaryota</taxon>
        <taxon>Fungi</taxon>
        <taxon>Dikarya</taxon>
        <taxon>Ascomycota</taxon>
        <taxon>Pezizomycotina</taxon>
        <taxon>Leotiomycetes</taxon>
        <taxon>Helotiales</taxon>
        <taxon>Tricladiaceae</taxon>
        <taxon>Cudoniella</taxon>
    </lineage>
</organism>
<evidence type="ECO:0000256" key="1">
    <source>
        <dbReference type="SAM" id="MobiDB-lite"/>
    </source>
</evidence>
<feature type="region of interest" description="Disordered" evidence="1">
    <location>
        <begin position="376"/>
        <end position="420"/>
    </location>
</feature>
<feature type="compositionally biased region" description="Polar residues" evidence="1">
    <location>
        <begin position="242"/>
        <end position="251"/>
    </location>
</feature>
<feature type="compositionally biased region" description="Polar residues" evidence="1">
    <location>
        <begin position="122"/>
        <end position="148"/>
    </location>
</feature>
<keyword evidence="3" id="KW-1185">Reference proteome</keyword>
<proteinExistence type="predicted"/>
<comment type="caution">
    <text evidence="2">The sequence shown here is derived from an EMBL/GenBank/DDBJ whole genome shotgun (WGS) entry which is preliminary data.</text>
</comment>
<evidence type="ECO:0000313" key="3">
    <source>
        <dbReference type="Proteomes" id="UP000566819"/>
    </source>
</evidence>
<dbReference type="EMBL" id="JAAMPI010002079">
    <property type="protein sequence ID" value="KAF4618997.1"/>
    <property type="molecule type" value="Genomic_DNA"/>
</dbReference>